<evidence type="ECO:0000313" key="7">
    <source>
        <dbReference type="EMBL" id="WOG82636.1"/>
    </source>
</evidence>
<evidence type="ECO:0000256" key="4">
    <source>
        <dbReference type="ARBA" id="ARBA00022833"/>
    </source>
</evidence>
<reference evidence="7" key="1">
    <citation type="journal article" date="2016" name="Nat. Genet.">
        <title>A high-quality carrot genome assembly provides new insights into carotenoid accumulation and asterid genome evolution.</title>
        <authorList>
            <person name="Iorizzo M."/>
            <person name="Ellison S."/>
            <person name="Senalik D."/>
            <person name="Zeng P."/>
            <person name="Satapoomin P."/>
            <person name="Huang J."/>
            <person name="Bowman M."/>
            <person name="Iovene M."/>
            <person name="Sanseverino W."/>
            <person name="Cavagnaro P."/>
            <person name="Yildiz M."/>
            <person name="Macko-Podgorni A."/>
            <person name="Moranska E."/>
            <person name="Grzebelus E."/>
            <person name="Grzebelus D."/>
            <person name="Ashrafi H."/>
            <person name="Zheng Z."/>
            <person name="Cheng S."/>
            <person name="Spooner D."/>
            <person name="Van Deynze A."/>
            <person name="Simon P."/>
        </authorList>
    </citation>
    <scope>NUCLEOTIDE SEQUENCE</scope>
    <source>
        <tissue evidence="7">Leaf</tissue>
    </source>
</reference>
<organism evidence="7 8">
    <name type="scientific">Daucus carota subsp. sativus</name>
    <name type="common">Carrot</name>
    <dbReference type="NCBI Taxonomy" id="79200"/>
    <lineage>
        <taxon>Eukaryota</taxon>
        <taxon>Viridiplantae</taxon>
        <taxon>Streptophyta</taxon>
        <taxon>Embryophyta</taxon>
        <taxon>Tracheophyta</taxon>
        <taxon>Spermatophyta</taxon>
        <taxon>Magnoliopsida</taxon>
        <taxon>eudicotyledons</taxon>
        <taxon>Gunneridae</taxon>
        <taxon>Pentapetalae</taxon>
        <taxon>asterids</taxon>
        <taxon>campanulids</taxon>
        <taxon>Apiales</taxon>
        <taxon>Apiaceae</taxon>
        <taxon>Apioideae</taxon>
        <taxon>Scandiceae</taxon>
        <taxon>Daucinae</taxon>
        <taxon>Daucus</taxon>
        <taxon>Daucus sect. Daucus</taxon>
    </lineage>
</organism>
<protein>
    <recommendedName>
        <fullName evidence="6">C3H1-type domain-containing protein</fullName>
    </recommendedName>
</protein>
<dbReference type="GO" id="GO:0003729">
    <property type="term" value="F:mRNA binding"/>
    <property type="evidence" value="ECO:0007669"/>
    <property type="project" value="InterPro"/>
</dbReference>
<evidence type="ECO:0000259" key="6">
    <source>
        <dbReference type="PROSITE" id="PS50103"/>
    </source>
</evidence>
<evidence type="ECO:0000256" key="3">
    <source>
        <dbReference type="ARBA" id="ARBA00022771"/>
    </source>
</evidence>
<evidence type="ECO:0000256" key="5">
    <source>
        <dbReference type="PROSITE-ProRule" id="PRU00723"/>
    </source>
</evidence>
<gene>
    <name evidence="7" type="ORF">DCAR_0101802</name>
</gene>
<dbReference type="Pfam" id="PF00642">
    <property type="entry name" value="zf-CCCH"/>
    <property type="match status" value="1"/>
</dbReference>
<dbReference type="Proteomes" id="UP000077755">
    <property type="component" value="Chromosome 1"/>
</dbReference>
<evidence type="ECO:0000256" key="2">
    <source>
        <dbReference type="ARBA" id="ARBA00022737"/>
    </source>
</evidence>
<dbReference type="PANTHER" id="PTHR12547:SF18">
    <property type="entry name" value="PROTEIN TIS11"/>
    <property type="match status" value="1"/>
</dbReference>
<dbReference type="GO" id="GO:0008270">
    <property type="term" value="F:zinc ion binding"/>
    <property type="evidence" value="ECO:0007669"/>
    <property type="project" value="UniProtKB-KW"/>
</dbReference>
<feature type="zinc finger region" description="C3H1-type" evidence="5">
    <location>
        <begin position="132"/>
        <end position="160"/>
    </location>
</feature>
<dbReference type="PROSITE" id="PS50103">
    <property type="entry name" value="ZF_C3H1"/>
    <property type="match status" value="1"/>
</dbReference>
<dbReference type="FunFam" id="4.10.1000.10:FF:000001">
    <property type="entry name" value="zinc finger CCCH domain-containing protein 15-like"/>
    <property type="match status" value="1"/>
</dbReference>
<dbReference type="InterPro" id="IPR000571">
    <property type="entry name" value="Znf_CCCH"/>
</dbReference>
<dbReference type="InterPro" id="IPR036855">
    <property type="entry name" value="Znf_CCCH_sf"/>
</dbReference>
<keyword evidence="8" id="KW-1185">Reference proteome</keyword>
<dbReference type="InterPro" id="IPR045877">
    <property type="entry name" value="ZFP36-like"/>
</dbReference>
<proteinExistence type="predicted"/>
<name>A0AAF1AJL4_DAUCS</name>
<dbReference type="EMBL" id="CP093343">
    <property type="protein sequence ID" value="WOG82636.1"/>
    <property type="molecule type" value="Genomic_DNA"/>
</dbReference>
<sequence length="301" mass="32581">MERIYIDNNSKLHKVMALRSGISPFSNTPVGVYNHTPRSPGFDLRANSNVLNSSENLESPIVRYYRSGGSPLSAIENLDISPNTLFKTSVKVEEDVLVMDGILVGPVAASRVRSSSSTSDSGGSSSSGGKSFYKTEICRSWEDFGTCRYGAKCQFAHGKEELRPTRFFNKSKSESLSTTQIVSQHNSPASATDSPVSMIPSKPGTVSPINLEKPMTCAGKTSITPTVSPIKLQNAMDCSESFIFANSDWSPLDDDIEVALPCSSSADKALSREEVDAYINRVLYGPSKRKTLPAFAAICPR</sequence>
<keyword evidence="4 5" id="KW-0862">Zinc</keyword>
<dbReference type="Gene3D" id="4.10.1000.10">
    <property type="entry name" value="Zinc finger, CCCH-type"/>
    <property type="match status" value="1"/>
</dbReference>
<feature type="domain" description="C3H1-type" evidence="6">
    <location>
        <begin position="132"/>
        <end position="160"/>
    </location>
</feature>
<dbReference type="AlphaFoldDB" id="A0AAF1AJL4"/>
<evidence type="ECO:0000256" key="1">
    <source>
        <dbReference type="ARBA" id="ARBA00022723"/>
    </source>
</evidence>
<evidence type="ECO:0000313" key="8">
    <source>
        <dbReference type="Proteomes" id="UP000077755"/>
    </source>
</evidence>
<reference evidence="7" key="2">
    <citation type="submission" date="2022-03" db="EMBL/GenBank/DDBJ databases">
        <title>Draft title - Genomic analysis of global carrot germplasm unveils the trajectory of domestication and the origin of high carotenoid orange carrot.</title>
        <authorList>
            <person name="Iorizzo M."/>
            <person name="Ellison S."/>
            <person name="Senalik D."/>
            <person name="Macko-Podgorni A."/>
            <person name="Grzebelus D."/>
            <person name="Bostan H."/>
            <person name="Rolling W."/>
            <person name="Curaba J."/>
            <person name="Simon P."/>
        </authorList>
    </citation>
    <scope>NUCLEOTIDE SEQUENCE</scope>
    <source>
        <tissue evidence="7">Leaf</tissue>
    </source>
</reference>
<accession>A0AAF1AJL4</accession>
<keyword evidence="3 5" id="KW-0863">Zinc-finger</keyword>
<dbReference type="SMART" id="SM00356">
    <property type="entry name" value="ZnF_C3H1"/>
    <property type="match status" value="1"/>
</dbReference>
<keyword evidence="2" id="KW-0677">Repeat</keyword>
<dbReference type="SUPFAM" id="SSF90229">
    <property type="entry name" value="CCCH zinc finger"/>
    <property type="match status" value="1"/>
</dbReference>
<keyword evidence="1 5" id="KW-0479">Metal-binding</keyword>
<dbReference type="PANTHER" id="PTHR12547">
    <property type="entry name" value="CCCH ZINC FINGER/TIS11-RELATED"/>
    <property type="match status" value="1"/>
</dbReference>